<dbReference type="GO" id="GO:0003677">
    <property type="term" value="F:DNA binding"/>
    <property type="evidence" value="ECO:0007669"/>
    <property type="project" value="InterPro"/>
</dbReference>
<organism evidence="2 3">
    <name type="scientific">Comamonas testosteroni TK102</name>
    <dbReference type="NCBI Taxonomy" id="1392005"/>
    <lineage>
        <taxon>Bacteria</taxon>
        <taxon>Pseudomonadati</taxon>
        <taxon>Pseudomonadota</taxon>
        <taxon>Betaproteobacteria</taxon>
        <taxon>Burkholderiales</taxon>
        <taxon>Comamonadaceae</taxon>
        <taxon>Comamonas</taxon>
    </lineage>
</organism>
<sequence length="108" mass="12047">MLLDSTGIKFLGEGEWKCKKHGAERRRQWRKGYIGIDSQSASRLRDLQQRSDAVAVPHLLAQLPADESLLTITGDGAYDTQPVYAAVMERNAMPIIPPRKMPECPNAL</sequence>
<feature type="domain" description="Transposase IS4-like" evidence="1">
    <location>
        <begin position="2"/>
        <end position="100"/>
    </location>
</feature>
<dbReference type="EMBL" id="CP006704">
    <property type="protein sequence ID" value="AIJ47005.1"/>
    <property type="molecule type" value="Genomic_DNA"/>
</dbReference>
<evidence type="ECO:0000259" key="1">
    <source>
        <dbReference type="Pfam" id="PF01609"/>
    </source>
</evidence>
<name>A0A076PTH5_COMTE</name>
<dbReference type="Proteomes" id="UP000028782">
    <property type="component" value="Chromosome"/>
</dbReference>
<dbReference type="InterPro" id="IPR002559">
    <property type="entry name" value="Transposase_11"/>
</dbReference>
<dbReference type="GO" id="GO:0004803">
    <property type="term" value="F:transposase activity"/>
    <property type="evidence" value="ECO:0007669"/>
    <property type="project" value="InterPro"/>
</dbReference>
<accession>A0A076PTH5</accession>
<dbReference type="Pfam" id="PF01609">
    <property type="entry name" value="DDE_Tnp_1"/>
    <property type="match status" value="1"/>
</dbReference>
<dbReference type="GO" id="GO:0006313">
    <property type="term" value="P:DNA transposition"/>
    <property type="evidence" value="ECO:0007669"/>
    <property type="project" value="InterPro"/>
</dbReference>
<dbReference type="AlphaFoldDB" id="A0A076PTH5"/>
<evidence type="ECO:0000313" key="3">
    <source>
        <dbReference type="Proteomes" id="UP000028782"/>
    </source>
</evidence>
<proteinExistence type="predicted"/>
<gene>
    <name evidence="2" type="ORF">O987_14445</name>
</gene>
<reference evidence="2 3" key="1">
    <citation type="journal article" date="2014" name="Genome Announc.">
        <title>Complete Genome Sequence of Polychlorinated Biphenyl Degrader Comamonas testosteroni TK102 (NBRC 109938).</title>
        <authorList>
            <person name="Fukuda K."/>
            <person name="Hosoyama A."/>
            <person name="Tsuchikane K."/>
            <person name="Ohji S."/>
            <person name="Yamazoe A."/>
            <person name="Fujita N."/>
            <person name="Shintani M."/>
            <person name="Kimbara K."/>
        </authorList>
    </citation>
    <scope>NUCLEOTIDE SEQUENCE [LARGE SCALE GENOMIC DNA]</scope>
    <source>
        <strain evidence="2">TK102</strain>
    </source>
</reference>
<dbReference type="KEGG" id="ctes:O987_14445"/>
<dbReference type="HOGENOM" id="CLU_062982_5_2_4"/>
<protein>
    <recommendedName>
        <fullName evidence="1">Transposase IS4-like domain-containing protein</fullName>
    </recommendedName>
</protein>
<evidence type="ECO:0000313" key="2">
    <source>
        <dbReference type="EMBL" id="AIJ47005.1"/>
    </source>
</evidence>